<protein>
    <submittedName>
        <fullName evidence="1">Uncharacterized protein</fullName>
    </submittedName>
</protein>
<accession>E6QGL2</accession>
<sequence length="97" mass="11614">MTEGENNMENVVIEKMDLDIMKRKLQCLPRRWRDLLMLSQKYDDPDLALLLDEDEKHMVNLRIQIMDMLRSMPMEYYATGKGETAYLDDWNHLSESM</sequence>
<proteinExistence type="predicted"/>
<dbReference type="EMBL" id="CABP01000173">
    <property type="protein sequence ID" value="CBI06375.1"/>
    <property type="molecule type" value="Genomic_DNA"/>
</dbReference>
<organism evidence="1">
    <name type="scientific">mine drainage metagenome</name>
    <dbReference type="NCBI Taxonomy" id="410659"/>
    <lineage>
        <taxon>unclassified sequences</taxon>
        <taxon>metagenomes</taxon>
        <taxon>ecological metagenomes</taxon>
    </lineage>
</organism>
<reference evidence="1" key="1">
    <citation type="submission" date="2009-10" db="EMBL/GenBank/DDBJ databases">
        <title>Diversity of trophic interactions inside an arsenic-rich microbial ecosystem.</title>
        <authorList>
            <person name="Bertin P.N."/>
            <person name="Heinrich-Salmeron A."/>
            <person name="Pelletier E."/>
            <person name="Goulhen-Chollet F."/>
            <person name="Arsene-Ploetze F."/>
            <person name="Gallien S."/>
            <person name="Calteau A."/>
            <person name="Vallenet D."/>
            <person name="Casiot C."/>
            <person name="Chane-Woon-Ming B."/>
            <person name="Giloteaux L."/>
            <person name="Barakat M."/>
            <person name="Bonnefoy V."/>
            <person name="Bruneel O."/>
            <person name="Chandler M."/>
            <person name="Cleiss J."/>
            <person name="Duran R."/>
            <person name="Elbaz-Poulichet F."/>
            <person name="Fonknechten N."/>
            <person name="Lauga B."/>
            <person name="Mornico D."/>
            <person name="Ortet P."/>
            <person name="Schaeffer C."/>
            <person name="Siguier P."/>
            <person name="Alexander Thil Smith A."/>
            <person name="Van Dorsselaer A."/>
            <person name="Weissenbach J."/>
            <person name="Medigue C."/>
            <person name="Le Paslier D."/>
        </authorList>
    </citation>
    <scope>NUCLEOTIDE SEQUENCE</scope>
</reference>
<name>E6QGL2_9ZZZZ</name>
<dbReference type="AlphaFoldDB" id="E6QGL2"/>
<comment type="caution">
    <text evidence="1">The sequence shown here is derived from an EMBL/GenBank/DDBJ whole genome shotgun (WGS) entry which is preliminary data.</text>
</comment>
<evidence type="ECO:0000313" key="1">
    <source>
        <dbReference type="EMBL" id="CBI06375.1"/>
    </source>
</evidence>
<gene>
    <name evidence="1" type="ORF">CARN5_0116</name>
</gene>